<accession>A0AA87ZIP6</accession>
<evidence type="ECO:0000313" key="1">
    <source>
        <dbReference type="EMBL" id="GMN37769.1"/>
    </source>
</evidence>
<dbReference type="Gene3D" id="3.90.226.10">
    <property type="entry name" value="2-enoyl-CoA Hydratase, Chain A, domain 1"/>
    <property type="match status" value="1"/>
</dbReference>
<proteinExistence type="predicted"/>
<dbReference type="Proteomes" id="UP001187192">
    <property type="component" value="Unassembled WGS sequence"/>
</dbReference>
<reference evidence="1" key="1">
    <citation type="submission" date="2023-07" db="EMBL/GenBank/DDBJ databases">
        <title>draft genome sequence of fig (Ficus carica).</title>
        <authorList>
            <person name="Takahashi T."/>
            <person name="Nishimura K."/>
        </authorList>
    </citation>
    <scope>NUCLEOTIDE SEQUENCE</scope>
</reference>
<dbReference type="SUPFAM" id="SSF52096">
    <property type="entry name" value="ClpP/crotonase"/>
    <property type="match status" value="1"/>
</dbReference>
<dbReference type="EMBL" id="BTGU01000007">
    <property type="protein sequence ID" value="GMN37769.1"/>
    <property type="molecule type" value="Genomic_DNA"/>
</dbReference>
<organism evidence="1 2">
    <name type="scientific">Ficus carica</name>
    <name type="common">Common fig</name>
    <dbReference type="NCBI Taxonomy" id="3494"/>
    <lineage>
        <taxon>Eukaryota</taxon>
        <taxon>Viridiplantae</taxon>
        <taxon>Streptophyta</taxon>
        <taxon>Embryophyta</taxon>
        <taxon>Tracheophyta</taxon>
        <taxon>Spermatophyta</taxon>
        <taxon>Magnoliopsida</taxon>
        <taxon>eudicotyledons</taxon>
        <taxon>Gunneridae</taxon>
        <taxon>Pentapetalae</taxon>
        <taxon>rosids</taxon>
        <taxon>fabids</taxon>
        <taxon>Rosales</taxon>
        <taxon>Moraceae</taxon>
        <taxon>Ficeae</taxon>
        <taxon>Ficus</taxon>
    </lineage>
</organism>
<dbReference type="AlphaFoldDB" id="A0AA87ZIP6"/>
<dbReference type="InterPro" id="IPR029045">
    <property type="entry name" value="ClpP/crotonase-like_dom_sf"/>
</dbReference>
<protein>
    <submittedName>
        <fullName evidence="1">Uncharacterized protein</fullName>
    </submittedName>
</protein>
<sequence length="131" mass="14687">MFLFSSSDDIRSSTTSSDLPVKLCSPLARLIRSSSFFLHNSGSSAREYGCLCDSDEIDDFYPLRNDELKSMMTGPRKVPDRDESVRVIILSGSGRAFWSGDDLTAAEDKLKDDIKDLESHPVAQMERCRSR</sequence>
<keyword evidence="2" id="KW-1185">Reference proteome</keyword>
<name>A0AA87ZIP6_FICCA</name>
<gene>
    <name evidence="1" type="ORF">TIFTF001_007095</name>
</gene>
<comment type="caution">
    <text evidence="1">The sequence shown here is derived from an EMBL/GenBank/DDBJ whole genome shotgun (WGS) entry which is preliminary data.</text>
</comment>
<evidence type="ECO:0000313" key="2">
    <source>
        <dbReference type="Proteomes" id="UP001187192"/>
    </source>
</evidence>